<evidence type="ECO:0000313" key="2">
    <source>
        <dbReference type="Proteomes" id="UP000613743"/>
    </source>
</evidence>
<sequence length="52" mass="6017">MHIGYSPLQLKKHNCNSENPSHDFNDDVVVDAHDIRTSKNGLQWSIKETRCH</sequence>
<accession>A0A917N896</accession>
<comment type="caution">
    <text evidence="1">The sequence shown here is derived from an EMBL/GenBank/DDBJ whole genome shotgun (WGS) entry which is preliminary data.</text>
</comment>
<protein>
    <submittedName>
        <fullName evidence="1">Uncharacterized protein</fullName>
    </submittedName>
</protein>
<dbReference type="AlphaFoldDB" id="A0A917N896"/>
<reference evidence="1" key="1">
    <citation type="journal article" date="2014" name="Int. J. Syst. Evol. Microbiol.">
        <title>Complete genome sequence of Corynebacterium casei LMG S-19264T (=DSM 44701T), isolated from a smear-ripened cheese.</title>
        <authorList>
            <consortium name="US DOE Joint Genome Institute (JGI-PGF)"/>
            <person name="Walter F."/>
            <person name="Albersmeier A."/>
            <person name="Kalinowski J."/>
            <person name="Ruckert C."/>
        </authorList>
    </citation>
    <scope>NUCLEOTIDE SEQUENCE</scope>
    <source>
        <strain evidence="1">JCM 30804</strain>
    </source>
</reference>
<dbReference type="Proteomes" id="UP000613743">
    <property type="component" value="Unassembled WGS sequence"/>
</dbReference>
<gene>
    <name evidence="1" type="ORF">GCM10009332_12210</name>
</gene>
<keyword evidence="2" id="KW-1185">Reference proteome</keyword>
<proteinExistence type="predicted"/>
<dbReference type="EMBL" id="BMPZ01000002">
    <property type="protein sequence ID" value="GGI76387.1"/>
    <property type="molecule type" value="Genomic_DNA"/>
</dbReference>
<organism evidence="1 2">
    <name type="scientific">Shewanella gelidii</name>
    <dbReference type="NCBI Taxonomy" id="1642821"/>
    <lineage>
        <taxon>Bacteria</taxon>
        <taxon>Pseudomonadati</taxon>
        <taxon>Pseudomonadota</taxon>
        <taxon>Gammaproteobacteria</taxon>
        <taxon>Alteromonadales</taxon>
        <taxon>Shewanellaceae</taxon>
        <taxon>Shewanella</taxon>
    </lineage>
</organism>
<name>A0A917N896_9GAMM</name>
<evidence type="ECO:0000313" key="1">
    <source>
        <dbReference type="EMBL" id="GGI76387.1"/>
    </source>
</evidence>
<reference evidence="1" key="2">
    <citation type="submission" date="2020-09" db="EMBL/GenBank/DDBJ databases">
        <authorList>
            <person name="Sun Q."/>
            <person name="Ohkuma M."/>
        </authorList>
    </citation>
    <scope>NUCLEOTIDE SEQUENCE</scope>
    <source>
        <strain evidence="1">JCM 30804</strain>
    </source>
</reference>